<dbReference type="SUPFAM" id="SSF53383">
    <property type="entry name" value="PLP-dependent transferases"/>
    <property type="match status" value="1"/>
</dbReference>
<protein>
    <submittedName>
        <fullName evidence="5">PLP-dependent transferase</fullName>
    </submittedName>
</protein>
<sequence length="71" mass="7772">KAVLSRVKLPIVAVSLGAVESILSYPAMMSHAAMPREVRHERGITDGLLRYSVGLEDIDDLIADLDQALRQ</sequence>
<dbReference type="Pfam" id="PF01053">
    <property type="entry name" value="Cys_Met_Meta_PP"/>
    <property type="match status" value="1"/>
</dbReference>
<dbReference type="PANTHER" id="PTHR11808">
    <property type="entry name" value="TRANS-SULFURATION ENZYME FAMILY MEMBER"/>
    <property type="match status" value="1"/>
</dbReference>
<dbReference type="InterPro" id="IPR000277">
    <property type="entry name" value="Cys/Met-Metab_PyrdxlP-dep_enz"/>
</dbReference>
<comment type="cofactor">
    <cofactor evidence="1 4">
        <name>pyridoxal 5'-phosphate</name>
        <dbReference type="ChEBI" id="CHEBI:597326"/>
    </cofactor>
</comment>
<evidence type="ECO:0000313" key="6">
    <source>
        <dbReference type="Proteomes" id="UP001519887"/>
    </source>
</evidence>
<evidence type="ECO:0000256" key="4">
    <source>
        <dbReference type="RuleBase" id="RU362118"/>
    </source>
</evidence>
<keyword evidence="5" id="KW-0808">Transferase</keyword>
<feature type="non-terminal residue" evidence="5">
    <location>
        <position position="1"/>
    </location>
</feature>
<keyword evidence="2 4" id="KW-0663">Pyridoxal phosphate</keyword>
<dbReference type="Gene3D" id="3.90.1150.10">
    <property type="entry name" value="Aspartate Aminotransferase, domain 1"/>
    <property type="match status" value="1"/>
</dbReference>
<keyword evidence="3" id="KW-0456">Lyase</keyword>
<evidence type="ECO:0000313" key="5">
    <source>
        <dbReference type="EMBL" id="MBW7455427.1"/>
    </source>
</evidence>
<gene>
    <name evidence="5" type="ORF">K0U00_15485</name>
</gene>
<reference evidence="5 6" key="1">
    <citation type="submission" date="2021-07" db="EMBL/GenBank/DDBJ databases">
        <title>Paenibacillus radiodurans sp. nov., isolated from the southeastern edge of Tengger Desert.</title>
        <authorList>
            <person name="Zhang G."/>
        </authorList>
    </citation>
    <scope>NUCLEOTIDE SEQUENCE [LARGE SCALE GENOMIC DNA]</scope>
    <source>
        <strain evidence="5 6">CCM 7311</strain>
    </source>
</reference>
<dbReference type="EMBL" id="JAHZIK010000362">
    <property type="protein sequence ID" value="MBW7455427.1"/>
    <property type="molecule type" value="Genomic_DNA"/>
</dbReference>
<evidence type="ECO:0000256" key="3">
    <source>
        <dbReference type="ARBA" id="ARBA00023239"/>
    </source>
</evidence>
<dbReference type="GO" id="GO:0016740">
    <property type="term" value="F:transferase activity"/>
    <property type="evidence" value="ECO:0007669"/>
    <property type="project" value="UniProtKB-KW"/>
</dbReference>
<organism evidence="5 6">
    <name type="scientific">Paenibacillus sepulcri</name>
    <dbReference type="NCBI Taxonomy" id="359917"/>
    <lineage>
        <taxon>Bacteria</taxon>
        <taxon>Bacillati</taxon>
        <taxon>Bacillota</taxon>
        <taxon>Bacilli</taxon>
        <taxon>Bacillales</taxon>
        <taxon>Paenibacillaceae</taxon>
        <taxon>Paenibacillus</taxon>
    </lineage>
</organism>
<evidence type="ECO:0000256" key="2">
    <source>
        <dbReference type="ARBA" id="ARBA00022898"/>
    </source>
</evidence>
<dbReference type="PANTHER" id="PTHR11808:SF50">
    <property type="entry name" value="CYSTATHIONINE BETA-LYASE"/>
    <property type="match status" value="1"/>
</dbReference>
<name>A0ABS7C3G7_9BACL</name>
<comment type="caution">
    <text evidence="5">The sequence shown here is derived from an EMBL/GenBank/DDBJ whole genome shotgun (WGS) entry which is preliminary data.</text>
</comment>
<accession>A0ABS7C3G7</accession>
<dbReference type="InterPro" id="IPR015422">
    <property type="entry name" value="PyrdxlP-dep_Trfase_small"/>
</dbReference>
<dbReference type="Proteomes" id="UP001519887">
    <property type="component" value="Unassembled WGS sequence"/>
</dbReference>
<keyword evidence="6" id="KW-1185">Reference proteome</keyword>
<dbReference type="InterPro" id="IPR015424">
    <property type="entry name" value="PyrdxlP-dep_Trfase"/>
</dbReference>
<comment type="similarity">
    <text evidence="4">Belongs to the trans-sulfuration enzymes family.</text>
</comment>
<evidence type="ECO:0000256" key="1">
    <source>
        <dbReference type="ARBA" id="ARBA00001933"/>
    </source>
</evidence>
<proteinExistence type="inferred from homology"/>